<dbReference type="GO" id="GO:0005737">
    <property type="term" value="C:cytoplasm"/>
    <property type="evidence" value="ECO:0007669"/>
    <property type="project" value="TreeGrafter"/>
</dbReference>
<protein>
    <submittedName>
        <fullName evidence="4 5">Non-canonical purine NTP pyrophosphatase</fullName>
    </submittedName>
</protein>
<dbReference type="RefSeq" id="WP_343778786.1">
    <property type="nucleotide sequence ID" value="NZ_BAAADQ010000010.1"/>
</dbReference>
<dbReference type="Proteomes" id="UP001567571">
    <property type="component" value="Unassembled WGS sequence"/>
</dbReference>
<organism evidence="4 6">
    <name type="scientific">Halorubrum ejinorense</name>
    <dbReference type="NCBI Taxonomy" id="425309"/>
    <lineage>
        <taxon>Archaea</taxon>
        <taxon>Methanobacteriati</taxon>
        <taxon>Methanobacteriota</taxon>
        <taxon>Stenosarchaea group</taxon>
        <taxon>Halobacteria</taxon>
        <taxon>Halobacteriales</taxon>
        <taxon>Haloferacaceae</taxon>
        <taxon>Halorubrum</taxon>
    </lineage>
</organism>
<feature type="region of interest" description="Disordered" evidence="3">
    <location>
        <begin position="117"/>
        <end position="159"/>
    </location>
</feature>
<dbReference type="SUPFAM" id="SSF52972">
    <property type="entry name" value="ITPase-like"/>
    <property type="match status" value="2"/>
</dbReference>
<proteinExistence type="inferred from homology"/>
<evidence type="ECO:0000256" key="1">
    <source>
        <dbReference type="ARBA" id="ARBA00008023"/>
    </source>
</evidence>
<dbReference type="InterPro" id="IPR002637">
    <property type="entry name" value="RdgB/HAM1"/>
</dbReference>
<dbReference type="InterPro" id="IPR029001">
    <property type="entry name" value="ITPase-like_fam"/>
</dbReference>
<dbReference type="PANTHER" id="PTHR11067">
    <property type="entry name" value="INOSINE TRIPHOSPHATE PYROPHOSPHATASE/HAM1 PROTEIN"/>
    <property type="match status" value="1"/>
</dbReference>
<evidence type="ECO:0000313" key="6">
    <source>
        <dbReference type="Proteomes" id="UP001501425"/>
    </source>
</evidence>
<evidence type="ECO:0000313" key="7">
    <source>
        <dbReference type="Proteomes" id="UP001567571"/>
    </source>
</evidence>
<comment type="caution">
    <text evidence="4">The sequence shown here is derived from an EMBL/GenBank/DDBJ whole genome shotgun (WGS) entry which is preliminary data.</text>
</comment>
<dbReference type="EMBL" id="JBEDNW010000002">
    <property type="protein sequence ID" value="MEZ3166808.1"/>
    <property type="molecule type" value="Genomic_DNA"/>
</dbReference>
<keyword evidence="7" id="KW-1185">Reference proteome</keyword>
<feature type="compositionally biased region" description="Acidic residues" evidence="3">
    <location>
        <begin position="139"/>
        <end position="157"/>
    </location>
</feature>
<evidence type="ECO:0000256" key="3">
    <source>
        <dbReference type="SAM" id="MobiDB-lite"/>
    </source>
</evidence>
<dbReference type="AlphaFoldDB" id="A0AAV3STB6"/>
<sequence>MLRYVTTNPGKVREAERYLPDGSVERLDFDYTEIQADELGPIAARGAREAYRHADGPVLVDDAGLFVEGLDGFPGPYSSYVHETLGVERVQEIASELDDRRAAFRCTLGYCDGEGFAASPDPVDRADRDTAAAAGPDAGESDADGGGDEDEAADADADPLPVKLFEGYVPGRIVAPRGDGGFGYDPIFEHDGETFAEMDTDRKNAVSHRGRALEKFAEWYADR</sequence>
<accession>A0AAV3STB6</accession>
<reference evidence="4" key="1">
    <citation type="journal article" date="2014" name="Int. J. Syst. Evol. Microbiol.">
        <title>Complete genome sequence of Corynebacterium casei LMG S-19264T (=DSM 44701T), isolated from a smear-ripened cheese.</title>
        <authorList>
            <consortium name="US DOE Joint Genome Institute (JGI-PGF)"/>
            <person name="Walter F."/>
            <person name="Albersmeier A."/>
            <person name="Kalinowski J."/>
            <person name="Ruckert C."/>
        </authorList>
    </citation>
    <scope>NUCLEOTIDE SEQUENCE</scope>
    <source>
        <strain evidence="4">JCM 14265</strain>
    </source>
</reference>
<dbReference type="GO" id="GO:0009143">
    <property type="term" value="P:nucleoside triphosphate catabolic process"/>
    <property type="evidence" value="ECO:0007669"/>
    <property type="project" value="InterPro"/>
</dbReference>
<reference evidence="4" key="2">
    <citation type="submission" date="2023-12" db="EMBL/GenBank/DDBJ databases">
        <authorList>
            <person name="Sun Q."/>
            <person name="Inoue M."/>
        </authorList>
    </citation>
    <scope>NUCLEOTIDE SEQUENCE</scope>
    <source>
        <strain evidence="4">JCM 14265</strain>
    </source>
</reference>
<dbReference type="Proteomes" id="UP001501425">
    <property type="component" value="Unassembled WGS sequence"/>
</dbReference>
<comment type="similarity">
    <text evidence="1">Belongs to the HAM1 NTPase family.</text>
</comment>
<evidence type="ECO:0000313" key="4">
    <source>
        <dbReference type="EMBL" id="GAA0545183.1"/>
    </source>
</evidence>
<gene>
    <name evidence="4" type="primary">rdgB</name>
    <name evidence="5" type="ORF">ABNG02_05655</name>
    <name evidence="4" type="ORF">GCM10008994_20190</name>
</gene>
<reference evidence="5 7" key="3">
    <citation type="submission" date="2024-06" db="EMBL/GenBank/DDBJ databases">
        <title>Halorubrum miltondacostae sp. nov., a potential PHA producer isolated from an inland solar saltern in Rio Maior, Portugal.</title>
        <authorList>
            <person name="Albuquerque L."/>
            <person name="Viver T."/>
            <person name="Barroso C."/>
            <person name="Claudino R."/>
            <person name="Galvan M."/>
            <person name="Simoes G."/>
            <person name="Lobo Da Cunha A."/>
            <person name="Egas C."/>
        </authorList>
    </citation>
    <scope>NUCLEOTIDE SEQUENCE [LARGE SCALE GENOMIC DNA]</scope>
    <source>
        <strain evidence="5 7">DSM 18646</strain>
    </source>
</reference>
<dbReference type="PANTHER" id="PTHR11067:SF9">
    <property type="entry name" value="INOSINE TRIPHOSPHATE PYROPHOSPHATASE"/>
    <property type="match status" value="1"/>
</dbReference>
<evidence type="ECO:0000256" key="2">
    <source>
        <dbReference type="ARBA" id="ARBA00022801"/>
    </source>
</evidence>
<dbReference type="EMBL" id="BAAADQ010000010">
    <property type="protein sequence ID" value="GAA0545183.1"/>
    <property type="molecule type" value="Genomic_DNA"/>
</dbReference>
<dbReference type="GO" id="GO:0047429">
    <property type="term" value="F:nucleoside triphosphate diphosphatase activity"/>
    <property type="evidence" value="ECO:0007669"/>
    <property type="project" value="InterPro"/>
</dbReference>
<name>A0AAV3STB6_9EURY</name>
<dbReference type="Pfam" id="PF01725">
    <property type="entry name" value="Ham1p_like"/>
    <property type="match status" value="2"/>
</dbReference>
<dbReference type="Gene3D" id="3.90.950.10">
    <property type="match status" value="1"/>
</dbReference>
<dbReference type="CDD" id="cd00515">
    <property type="entry name" value="HAM1"/>
    <property type="match status" value="1"/>
</dbReference>
<keyword evidence="2" id="KW-0378">Hydrolase</keyword>
<evidence type="ECO:0000313" key="5">
    <source>
        <dbReference type="EMBL" id="MEZ3166808.1"/>
    </source>
</evidence>